<feature type="region of interest" description="Disordered" evidence="1">
    <location>
        <begin position="108"/>
        <end position="146"/>
    </location>
</feature>
<feature type="non-terminal residue" evidence="2">
    <location>
        <position position="1"/>
    </location>
</feature>
<keyword evidence="3" id="KW-1185">Reference proteome</keyword>
<dbReference type="OrthoDB" id="10510319at2759"/>
<protein>
    <submittedName>
        <fullName evidence="2">Uncharacterized protein</fullName>
    </submittedName>
</protein>
<evidence type="ECO:0000313" key="3">
    <source>
        <dbReference type="Proteomes" id="UP000765507"/>
    </source>
</evidence>
<organism evidence="2 3">
    <name type="scientific">Chelydra serpentina</name>
    <name type="common">Snapping turtle</name>
    <name type="synonym">Testudo serpentina</name>
    <dbReference type="NCBI Taxonomy" id="8475"/>
    <lineage>
        <taxon>Eukaryota</taxon>
        <taxon>Metazoa</taxon>
        <taxon>Chordata</taxon>
        <taxon>Craniata</taxon>
        <taxon>Vertebrata</taxon>
        <taxon>Euteleostomi</taxon>
        <taxon>Archelosauria</taxon>
        <taxon>Testudinata</taxon>
        <taxon>Testudines</taxon>
        <taxon>Cryptodira</taxon>
        <taxon>Durocryptodira</taxon>
        <taxon>Americhelydia</taxon>
        <taxon>Chelydroidea</taxon>
        <taxon>Chelydridae</taxon>
        <taxon>Chelydra</taxon>
    </lineage>
</organism>
<evidence type="ECO:0000256" key="1">
    <source>
        <dbReference type="SAM" id="MobiDB-lite"/>
    </source>
</evidence>
<gene>
    <name evidence="2" type="ORF">G0U57_014234</name>
</gene>
<sequence>SGANVSILPLSSPSLRLSQIRRRKKCTRDDMFSELMQSSHTDRAQLNAWLVAEARKAFGECDRIMQEEMLRLIGEQTDMNRHLVELLKGNKSTDCPCIHFITTCSPHQVPYPPRPDAQERAGRLRAPSHSTSEDGPGNRRLSFYQL</sequence>
<name>A0A8T1RW44_CHESE</name>
<dbReference type="AlphaFoldDB" id="A0A8T1RW44"/>
<dbReference type="EMBL" id="JAHGAV010004082">
    <property type="protein sequence ID" value="KAG6920757.1"/>
    <property type="molecule type" value="Genomic_DNA"/>
</dbReference>
<comment type="caution">
    <text evidence="2">The sequence shown here is derived from an EMBL/GenBank/DDBJ whole genome shotgun (WGS) entry which is preliminary data.</text>
</comment>
<proteinExistence type="predicted"/>
<accession>A0A8T1RW44</accession>
<reference evidence="2 3" key="1">
    <citation type="journal article" date="2020" name="G3 (Bethesda)">
        <title>Draft Genome of the Common Snapping Turtle, Chelydra serpentina, a Model for Phenotypic Plasticity in Reptiles.</title>
        <authorList>
            <person name="Das D."/>
            <person name="Singh S.K."/>
            <person name="Bierstedt J."/>
            <person name="Erickson A."/>
            <person name="Galli G.L.J."/>
            <person name="Crossley D.A. 2nd"/>
            <person name="Rhen T."/>
        </authorList>
    </citation>
    <scope>NUCLEOTIDE SEQUENCE [LARGE SCALE GENOMIC DNA]</scope>
    <source>
        <strain evidence="2">KW</strain>
    </source>
</reference>
<evidence type="ECO:0000313" key="2">
    <source>
        <dbReference type="EMBL" id="KAG6920757.1"/>
    </source>
</evidence>
<dbReference type="Proteomes" id="UP000765507">
    <property type="component" value="Unassembled WGS sequence"/>
</dbReference>